<feature type="compositionally biased region" description="Low complexity" evidence="9">
    <location>
        <begin position="654"/>
        <end position="669"/>
    </location>
</feature>
<comment type="similarity">
    <text evidence="2">Belongs to the WD repeat TAF5 family.</text>
</comment>
<dbReference type="PROSITE" id="PS50082">
    <property type="entry name" value="WD_REPEATS_2"/>
    <property type="match status" value="5"/>
</dbReference>
<dbReference type="InterPro" id="IPR020472">
    <property type="entry name" value="WD40_PAC1"/>
</dbReference>
<dbReference type="GO" id="GO:0006367">
    <property type="term" value="P:transcription initiation at RNA polymerase II promoter"/>
    <property type="evidence" value="ECO:0007669"/>
    <property type="project" value="TreeGrafter"/>
</dbReference>
<keyword evidence="12" id="KW-1185">Reference proteome</keyword>
<name>A0A9W8B4Q8_9FUNG</name>
<dbReference type="Pfam" id="PF04494">
    <property type="entry name" value="TFIID_NTD2"/>
    <property type="match status" value="1"/>
</dbReference>
<evidence type="ECO:0000256" key="8">
    <source>
        <dbReference type="PROSITE-ProRule" id="PRU00221"/>
    </source>
</evidence>
<feature type="domain" description="TFIID subunit TAF5 NTD2" evidence="10">
    <location>
        <begin position="101"/>
        <end position="228"/>
    </location>
</feature>
<evidence type="ECO:0000256" key="4">
    <source>
        <dbReference type="ARBA" id="ARBA00022737"/>
    </source>
</evidence>
<protein>
    <submittedName>
        <fullName evidence="11">Transcription initiation factor TFIID subunit 5</fullName>
    </submittedName>
</protein>
<dbReference type="Gene3D" id="1.25.40.500">
    <property type="entry name" value="TFIID subunit TAF5, NTD2 domain"/>
    <property type="match status" value="1"/>
</dbReference>
<evidence type="ECO:0000313" key="12">
    <source>
        <dbReference type="Proteomes" id="UP001151582"/>
    </source>
</evidence>
<dbReference type="OrthoDB" id="10266330at2759"/>
<dbReference type="InterPro" id="IPR019775">
    <property type="entry name" value="WD40_repeat_CS"/>
</dbReference>
<dbReference type="PROSITE" id="PS50896">
    <property type="entry name" value="LISH"/>
    <property type="match status" value="1"/>
</dbReference>
<dbReference type="PROSITE" id="PS50294">
    <property type="entry name" value="WD_REPEATS_REGION"/>
    <property type="match status" value="5"/>
</dbReference>
<dbReference type="GO" id="GO:0005669">
    <property type="term" value="C:transcription factor TFIID complex"/>
    <property type="evidence" value="ECO:0007669"/>
    <property type="project" value="TreeGrafter"/>
</dbReference>
<feature type="repeat" description="WD" evidence="8">
    <location>
        <begin position="513"/>
        <end position="554"/>
    </location>
</feature>
<comment type="caution">
    <text evidence="11">The sequence shown here is derived from an EMBL/GenBank/DDBJ whole genome shotgun (WGS) entry which is preliminary data.</text>
</comment>
<dbReference type="Gene3D" id="2.130.10.10">
    <property type="entry name" value="YVTN repeat-like/Quinoprotein amine dehydrogenase"/>
    <property type="match status" value="3"/>
</dbReference>
<keyword evidence="7" id="KW-0539">Nucleus</keyword>
<dbReference type="PROSITE" id="PS00678">
    <property type="entry name" value="WD_REPEATS_1"/>
    <property type="match status" value="3"/>
</dbReference>
<sequence length="727" mass="80418">MHKRPSPSEANGEAPATAKVPASQGTAASTTATKADGRTDHPNVDRIVLQYLKTKGYAKAASSLQSEASVQTLTQLSDQFQPHQDVSLPNYILFYNEAEQGNPDAYRESYSLLRQWVDRSLDLYQPEFLTVSYPVFVHAYLDLVTKELKDHAQRFWDLFSSDHQWRHPQDVQRLALVQEPSHVQDSPLAQRFLQAKYNVRMSKVAFELLMSFLQENKCMLLLRIINQFVNISVQETPVGTQGDMGLVGASSAELEQIRQAPLTLGRFPIPPALQTDVEQSLKELMPQDAMEVDGSAGDLLHELTKIKKEPGTDTPAPLDVPYPPYKSTDVETLVQELKDIRKRVALSQEALPSICCYTFHNTYDRLNCTDVAQDLSLLVGGFAESYIKVWSLTEEPLRGLRSNFNPGHITTMDDLNRFRERSDSPYKKLVGHSGPVFGVKLSQDARYLVSCSEDKTARLWSMDTLTNLVCYRGHNYPIWDVDFGPFGYYFATASHDKTARLWSCEHISPLRIFAGHLSDVDCVRFHPNSKYLVTGSSDKTCRLWDVQRGTCVRVFTGHTAPITAVAIAPNGRTMASASDDKTITLWDLGSGQRMTQLTGHEQAIYSLAFSQESTLLLSGGADCTVRVWNTTTGRSQTTTTTPATSMLATVTHPSTTPNAPAVSSAAPATLGGKPNPPGTNAGISKALAVPTVPCDQLLTTFPTKRTPVYQVYCTKRNLGIAVGAFQL</sequence>
<dbReference type="CDD" id="cd08044">
    <property type="entry name" value="TAF5_NTD2"/>
    <property type="match status" value="1"/>
</dbReference>
<feature type="repeat" description="WD" evidence="8">
    <location>
        <begin position="597"/>
        <end position="638"/>
    </location>
</feature>
<keyword evidence="6" id="KW-0804">Transcription</keyword>
<dbReference type="Pfam" id="PF00400">
    <property type="entry name" value="WD40"/>
    <property type="match status" value="5"/>
</dbReference>
<dbReference type="InterPro" id="IPR037264">
    <property type="entry name" value="TFIID_NTD2_sf"/>
</dbReference>
<keyword evidence="3 8" id="KW-0853">WD repeat</keyword>
<feature type="repeat" description="WD" evidence="8">
    <location>
        <begin position="555"/>
        <end position="596"/>
    </location>
</feature>
<evidence type="ECO:0000256" key="5">
    <source>
        <dbReference type="ARBA" id="ARBA00023015"/>
    </source>
</evidence>
<feature type="repeat" description="WD" evidence="8">
    <location>
        <begin position="471"/>
        <end position="503"/>
    </location>
</feature>
<dbReference type="EMBL" id="JANBQB010000713">
    <property type="protein sequence ID" value="KAJ1974051.1"/>
    <property type="molecule type" value="Genomic_DNA"/>
</dbReference>
<dbReference type="PANTHER" id="PTHR19879:SF1">
    <property type="entry name" value="CANNONBALL-RELATED"/>
    <property type="match status" value="1"/>
</dbReference>
<dbReference type="SMART" id="SM00320">
    <property type="entry name" value="WD40"/>
    <property type="match status" value="6"/>
</dbReference>
<evidence type="ECO:0000256" key="2">
    <source>
        <dbReference type="ARBA" id="ARBA00009435"/>
    </source>
</evidence>
<dbReference type="AlphaFoldDB" id="A0A9W8B4Q8"/>
<dbReference type="GO" id="GO:0016251">
    <property type="term" value="F:RNA polymerase II general transcription initiation factor activity"/>
    <property type="evidence" value="ECO:0007669"/>
    <property type="project" value="TreeGrafter"/>
</dbReference>
<dbReference type="SMART" id="SM00667">
    <property type="entry name" value="LisH"/>
    <property type="match status" value="1"/>
</dbReference>
<proteinExistence type="inferred from homology"/>
<evidence type="ECO:0000256" key="7">
    <source>
        <dbReference type="ARBA" id="ARBA00023242"/>
    </source>
</evidence>
<dbReference type="InterPro" id="IPR015943">
    <property type="entry name" value="WD40/YVTN_repeat-like_dom_sf"/>
</dbReference>
<feature type="region of interest" description="Disordered" evidence="9">
    <location>
        <begin position="1"/>
        <end position="40"/>
    </location>
</feature>
<dbReference type="CDD" id="cd00200">
    <property type="entry name" value="WD40"/>
    <property type="match status" value="1"/>
</dbReference>
<dbReference type="SUPFAM" id="SSF50978">
    <property type="entry name" value="WD40 repeat-like"/>
    <property type="match status" value="1"/>
</dbReference>
<keyword evidence="4" id="KW-0677">Repeat</keyword>
<dbReference type="InterPro" id="IPR006594">
    <property type="entry name" value="LisH"/>
</dbReference>
<evidence type="ECO:0000256" key="1">
    <source>
        <dbReference type="ARBA" id="ARBA00004123"/>
    </source>
</evidence>
<dbReference type="SUPFAM" id="SSF160897">
    <property type="entry name" value="Taf5 N-terminal domain-like"/>
    <property type="match status" value="1"/>
</dbReference>
<evidence type="ECO:0000256" key="6">
    <source>
        <dbReference type="ARBA" id="ARBA00023163"/>
    </source>
</evidence>
<dbReference type="InterPro" id="IPR036322">
    <property type="entry name" value="WD40_repeat_dom_sf"/>
</dbReference>
<dbReference type="Proteomes" id="UP001151582">
    <property type="component" value="Unassembled WGS sequence"/>
</dbReference>
<dbReference type="PRINTS" id="PR00320">
    <property type="entry name" value="GPROTEINBRPT"/>
</dbReference>
<gene>
    <name evidence="11" type="primary">TAF5</name>
    <name evidence="11" type="ORF">H4R34_004864</name>
</gene>
<feature type="region of interest" description="Disordered" evidence="9">
    <location>
        <begin position="654"/>
        <end position="681"/>
    </location>
</feature>
<comment type="subcellular location">
    <subcellularLocation>
        <location evidence="1">Nucleus</location>
    </subcellularLocation>
</comment>
<dbReference type="InterPro" id="IPR001680">
    <property type="entry name" value="WD40_rpt"/>
</dbReference>
<dbReference type="InterPro" id="IPR007582">
    <property type="entry name" value="TFIID_NTD2"/>
</dbReference>
<dbReference type="PANTHER" id="PTHR19879">
    <property type="entry name" value="TRANSCRIPTION INITIATION FACTOR TFIID"/>
    <property type="match status" value="1"/>
</dbReference>
<evidence type="ECO:0000256" key="3">
    <source>
        <dbReference type="ARBA" id="ARBA00022574"/>
    </source>
</evidence>
<reference evidence="11" key="1">
    <citation type="submission" date="2022-07" db="EMBL/GenBank/DDBJ databases">
        <title>Phylogenomic reconstructions and comparative analyses of Kickxellomycotina fungi.</title>
        <authorList>
            <person name="Reynolds N.K."/>
            <person name="Stajich J.E."/>
            <person name="Barry K."/>
            <person name="Grigoriev I.V."/>
            <person name="Crous P."/>
            <person name="Smith M.E."/>
        </authorList>
    </citation>
    <scope>NUCLEOTIDE SEQUENCE</scope>
    <source>
        <strain evidence="11">RSA 567</strain>
    </source>
</reference>
<evidence type="ECO:0000313" key="11">
    <source>
        <dbReference type="EMBL" id="KAJ1974051.1"/>
    </source>
</evidence>
<keyword evidence="5" id="KW-0805">Transcription regulation</keyword>
<evidence type="ECO:0000259" key="10">
    <source>
        <dbReference type="Pfam" id="PF04494"/>
    </source>
</evidence>
<organism evidence="11 12">
    <name type="scientific">Dimargaris verticillata</name>
    <dbReference type="NCBI Taxonomy" id="2761393"/>
    <lineage>
        <taxon>Eukaryota</taxon>
        <taxon>Fungi</taxon>
        <taxon>Fungi incertae sedis</taxon>
        <taxon>Zoopagomycota</taxon>
        <taxon>Kickxellomycotina</taxon>
        <taxon>Dimargaritomycetes</taxon>
        <taxon>Dimargaritales</taxon>
        <taxon>Dimargaritaceae</taxon>
        <taxon>Dimargaris</taxon>
    </lineage>
</organism>
<feature type="repeat" description="WD" evidence="8">
    <location>
        <begin position="429"/>
        <end position="464"/>
    </location>
</feature>
<accession>A0A9W8B4Q8</accession>
<evidence type="ECO:0000256" key="9">
    <source>
        <dbReference type="SAM" id="MobiDB-lite"/>
    </source>
</evidence>